<dbReference type="Proteomes" id="UP000198598">
    <property type="component" value="Unassembled WGS sequence"/>
</dbReference>
<reference evidence="1 2" key="1">
    <citation type="submission" date="2016-10" db="EMBL/GenBank/DDBJ databases">
        <authorList>
            <person name="de Groot N.N."/>
        </authorList>
    </citation>
    <scope>NUCLEOTIDE SEQUENCE [LARGE SCALE GENOMIC DNA]</scope>
    <source>
        <strain evidence="1 2">DSM 26130</strain>
    </source>
</reference>
<accession>A0A1I1N4Z0</accession>
<protein>
    <submittedName>
        <fullName evidence="1">Uncharacterized protein</fullName>
    </submittedName>
</protein>
<dbReference type="RefSeq" id="WP_093824936.1">
    <property type="nucleotide sequence ID" value="NZ_FOLQ01000002.1"/>
</dbReference>
<name>A0A1I1N4Z0_9BACT</name>
<dbReference type="AlphaFoldDB" id="A0A1I1N4Z0"/>
<proteinExistence type="predicted"/>
<keyword evidence="2" id="KW-1185">Reference proteome</keyword>
<dbReference type="EMBL" id="FOLQ01000002">
    <property type="protein sequence ID" value="SFC89893.1"/>
    <property type="molecule type" value="Genomic_DNA"/>
</dbReference>
<gene>
    <name evidence="1" type="ORF">SAMN05216167_102751</name>
</gene>
<organism evidence="1 2">
    <name type="scientific">Spirosoma endophyticum</name>
    <dbReference type="NCBI Taxonomy" id="662367"/>
    <lineage>
        <taxon>Bacteria</taxon>
        <taxon>Pseudomonadati</taxon>
        <taxon>Bacteroidota</taxon>
        <taxon>Cytophagia</taxon>
        <taxon>Cytophagales</taxon>
        <taxon>Cytophagaceae</taxon>
        <taxon>Spirosoma</taxon>
    </lineage>
</organism>
<evidence type="ECO:0000313" key="2">
    <source>
        <dbReference type="Proteomes" id="UP000198598"/>
    </source>
</evidence>
<sequence length="63" mass="7552">MNTDLSFQTMLEQYVFTIADSFIEQISSDEQQRLMNLIRDIGKHNNLQKPNEISYWKGQNQDW</sequence>
<evidence type="ECO:0000313" key="1">
    <source>
        <dbReference type="EMBL" id="SFC89893.1"/>
    </source>
</evidence>